<feature type="compositionally biased region" description="Pro residues" evidence="1">
    <location>
        <begin position="562"/>
        <end position="577"/>
    </location>
</feature>
<proteinExistence type="predicted"/>
<dbReference type="Pfam" id="PF10846">
    <property type="entry name" value="DUF2722"/>
    <property type="match status" value="1"/>
</dbReference>
<dbReference type="STRING" id="1206466.K0KIP2"/>
<feature type="region of interest" description="Disordered" evidence="1">
    <location>
        <begin position="298"/>
        <end position="357"/>
    </location>
</feature>
<comment type="caution">
    <text evidence="2">The sequence shown here is derived from an EMBL/GenBank/DDBJ whole genome shotgun (WGS) entry which is preliminary data.</text>
</comment>
<feature type="compositionally biased region" description="Polar residues" evidence="1">
    <location>
        <begin position="428"/>
        <end position="441"/>
    </location>
</feature>
<reference evidence="2 3" key="1">
    <citation type="journal article" date="2012" name="Eukaryot. Cell">
        <title>Draft genome sequence of Wickerhamomyces ciferrii NRRL Y-1031 F-60-10.</title>
        <authorList>
            <person name="Schneider J."/>
            <person name="Andrea H."/>
            <person name="Blom J."/>
            <person name="Jaenicke S."/>
            <person name="Ruckert C."/>
            <person name="Schorsch C."/>
            <person name="Szczepanowski R."/>
            <person name="Farwick M."/>
            <person name="Goesmann A."/>
            <person name="Puhler A."/>
            <person name="Schaffer S."/>
            <person name="Tauch A."/>
            <person name="Kohler T."/>
            <person name="Brinkrolf K."/>
        </authorList>
    </citation>
    <scope>NUCLEOTIDE SEQUENCE [LARGE SCALE GENOMIC DNA]</scope>
    <source>
        <strain evidence="3">ATCC 14091 / BCRC 22168 / CBS 111 / JCM 3599 / NBRC 0793 / NRRL Y-1031 F-60-10</strain>
    </source>
</reference>
<dbReference type="Proteomes" id="UP000009328">
    <property type="component" value="Unassembled WGS sequence"/>
</dbReference>
<feature type="compositionally biased region" description="Low complexity" evidence="1">
    <location>
        <begin position="41"/>
        <end position="54"/>
    </location>
</feature>
<dbReference type="AlphaFoldDB" id="K0KIP2"/>
<feature type="compositionally biased region" description="Basic and acidic residues" evidence="1">
    <location>
        <begin position="163"/>
        <end position="197"/>
    </location>
</feature>
<dbReference type="InParanoid" id="K0KIP2"/>
<feature type="compositionally biased region" description="Low complexity" evidence="1">
    <location>
        <begin position="526"/>
        <end position="561"/>
    </location>
</feature>
<feature type="compositionally biased region" description="Polar residues" evidence="1">
    <location>
        <begin position="578"/>
        <end position="632"/>
    </location>
</feature>
<feature type="compositionally biased region" description="Polar residues" evidence="1">
    <location>
        <begin position="64"/>
        <end position="86"/>
    </location>
</feature>
<evidence type="ECO:0000313" key="3">
    <source>
        <dbReference type="Proteomes" id="UP000009328"/>
    </source>
</evidence>
<sequence>MSQQKDKPSSRLRSSPRERSVESQPEGDKNLESQPQLETHSQPPSSSASSIFSVRSKESRDTDNLSQGASDTGQGSPKKTGSTLKNLSKFWKSHKKHKSLDVVPQSQVQPKSQRSNFEKIRNQFESQNNPSRIIEEDENVQSGRERSESKSKSKSPIPGTSTDIRKKEDISHLETSEENVRKKTPEQETDNPKESLSPKKSQSISDSYIEEVLGISLDQWPYSEELLLSTIALKTEKEKTKKQHLKLTSIQSSIDLIKLSVATGIPPNQIPNVFVSSEQTKELINKLTQKKIELEEVPSHTENVKPHQFQFQTSQSKHSRSNSQSGISQPSTQANQSQAPQNQPSSSSTQPSSKNATTSVFKVNIPQQTQFQFHHWQKPGEGGSSNTTQQETDKKRKLSTDEGSTLHTAKPQTPNRNANVSSHRRNQSEANVSQLRTMFETQSTQQQHQQQGFGLNQGQSQTQQQAPPQWGSRALGSPYYPPRERRPVYYQFPAPPPPPNQQTSYPQQVTHHQLQPQQHPTPPGQQPQHQQVYQIPQSQGQPIPQSASQQYTFPPQVQYYQPVPPPQFVFPPKPPQPSSIQGTPQRMEPSTHQVTLQPSSTGQPYSAPSTINPLQQQNPIQYRESSSVQGSPISMKRGSTSSTGDKGKSDVNFLISTPNNPPKR</sequence>
<dbReference type="eggNOG" id="ENOG502SGXG">
    <property type="taxonomic scope" value="Eukaryota"/>
</dbReference>
<feature type="compositionally biased region" description="Low complexity" evidence="1">
    <location>
        <begin position="442"/>
        <end position="472"/>
    </location>
</feature>
<evidence type="ECO:0000313" key="2">
    <source>
        <dbReference type="EMBL" id="CCH42047.1"/>
    </source>
</evidence>
<feature type="compositionally biased region" description="Basic and acidic residues" evidence="1">
    <location>
        <begin position="1"/>
        <end position="31"/>
    </location>
</feature>
<gene>
    <name evidence="2" type="ORF">BN7_1586</name>
</gene>
<feature type="compositionally biased region" description="Low complexity" evidence="1">
    <location>
        <begin position="312"/>
        <end position="353"/>
    </location>
</feature>
<feature type="region of interest" description="Disordered" evidence="1">
    <location>
        <begin position="376"/>
        <end position="664"/>
    </location>
</feature>
<protein>
    <submittedName>
        <fullName evidence="2">Muscle M-line assembly protein unc-89</fullName>
    </submittedName>
</protein>
<evidence type="ECO:0000256" key="1">
    <source>
        <dbReference type="SAM" id="MobiDB-lite"/>
    </source>
</evidence>
<organism evidence="2 3">
    <name type="scientific">Wickerhamomyces ciferrii (strain ATCC 14091 / BCRC 22168 / CBS 111 / JCM 3599 / NBRC 0793 / NRRL Y-1031 F-60-10)</name>
    <name type="common">Yeast</name>
    <name type="synonym">Pichia ciferrii</name>
    <dbReference type="NCBI Taxonomy" id="1206466"/>
    <lineage>
        <taxon>Eukaryota</taxon>
        <taxon>Fungi</taxon>
        <taxon>Dikarya</taxon>
        <taxon>Ascomycota</taxon>
        <taxon>Saccharomycotina</taxon>
        <taxon>Saccharomycetes</taxon>
        <taxon>Phaffomycetales</taxon>
        <taxon>Wickerhamomycetaceae</taxon>
        <taxon>Wickerhamomyces</taxon>
    </lineage>
</organism>
<feature type="compositionally biased region" description="Polar residues" evidence="1">
    <location>
        <begin position="401"/>
        <end position="421"/>
    </location>
</feature>
<dbReference type="HOGENOM" id="CLU_413436_0_0_1"/>
<feature type="region of interest" description="Disordered" evidence="1">
    <location>
        <begin position="1"/>
        <end position="204"/>
    </location>
</feature>
<feature type="compositionally biased region" description="Basic and acidic residues" evidence="1">
    <location>
        <begin position="391"/>
        <end position="400"/>
    </location>
</feature>
<name>K0KIP2_WICCF</name>
<dbReference type="InterPro" id="IPR021216">
    <property type="entry name" value="DUF2722"/>
</dbReference>
<dbReference type="EMBL" id="CAIF01000034">
    <property type="protein sequence ID" value="CCH42047.1"/>
    <property type="molecule type" value="Genomic_DNA"/>
</dbReference>
<feature type="compositionally biased region" description="Low complexity" evidence="1">
    <location>
        <begin position="102"/>
        <end position="113"/>
    </location>
</feature>
<keyword evidence="3" id="KW-1185">Reference proteome</keyword>
<feature type="compositionally biased region" description="Low complexity" evidence="1">
    <location>
        <begin position="501"/>
        <end position="518"/>
    </location>
</feature>
<accession>K0KIP2</accession>